<dbReference type="InterPro" id="IPR014718">
    <property type="entry name" value="GH-type_carb-bd"/>
</dbReference>
<dbReference type="Gene3D" id="2.70.98.10">
    <property type="match status" value="1"/>
</dbReference>
<dbReference type="RefSeq" id="XP_040722328.1">
    <property type="nucleotide sequence ID" value="XM_040871641.1"/>
</dbReference>
<evidence type="ECO:0000256" key="2">
    <source>
        <dbReference type="ARBA" id="ARBA00023235"/>
    </source>
</evidence>
<dbReference type="PANTHER" id="PTHR10091:SF0">
    <property type="entry name" value="GALACTOSE MUTAROTASE"/>
    <property type="match status" value="1"/>
</dbReference>
<dbReference type="AlphaFoldDB" id="A0A1Y2EXB5"/>
<keyword evidence="2" id="KW-0413">Isomerase</keyword>
<evidence type="ECO:0000313" key="4">
    <source>
        <dbReference type="EMBL" id="ORY75455.1"/>
    </source>
</evidence>
<dbReference type="Pfam" id="PF01263">
    <property type="entry name" value="Aldose_epim"/>
    <property type="match status" value="1"/>
</dbReference>
<sequence>MAEYTTIQSKPRGLATVELSNLGATLVSYTVHAPQVNVVCGFKNPEHYRDASNPYFGTTVGRVANRIQGGLLALNGKEYKIPANERGNVLHGGAESYHLKLFDAAVSTDGDAQVVTYTLLDTHKETSFPGTVQVTAKYTLHETGENSIALDVEYSAVLVGDADETLINLTNHSYFNVTGNPSIDGMQVKLATDKYMAVDDELIPTGEIQSHPLFADAQDKAVTLGAESGIGGSSDHCFVLDSNNSLPDTRRGELALFATLSSDKTGVTLTASTTEPSFQFYTGDGTNVQLAGEPRTFGNRSGVCLEAARYVDAARFPAWASQTRVQRGQTWGSLTRYAVSYSK</sequence>
<dbReference type="OMA" id="IYHHISR"/>
<dbReference type="STRING" id="56484.A0A1Y2EXB5"/>
<keyword evidence="3" id="KW-0119">Carbohydrate metabolism</keyword>
<dbReference type="CDD" id="cd09019">
    <property type="entry name" value="galactose_mutarotase_like"/>
    <property type="match status" value="1"/>
</dbReference>
<dbReference type="InterPro" id="IPR011013">
    <property type="entry name" value="Gal_mutarotase_sf_dom"/>
</dbReference>
<name>A0A1Y2EXB5_PROLT</name>
<comment type="caution">
    <text evidence="4">The sequence shown here is derived from an EMBL/GenBank/DDBJ whole genome shotgun (WGS) entry which is preliminary data.</text>
</comment>
<dbReference type="InterPro" id="IPR008183">
    <property type="entry name" value="Aldose_1/G6P_1-epimerase"/>
</dbReference>
<protein>
    <submittedName>
        <fullName evidence="4">Galactose mutarotase-like domain-containing protein</fullName>
    </submittedName>
</protein>
<gene>
    <name evidence="4" type="ORF">BCR37DRAFT_395555</name>
</gene>
<dbReference type="GO" id="GO:0030246">
    <property type="term" value="F:carbohydrate binding"/>
    <property type="evidence" value="ECO:0007669"/>
    <property type="project" value="InterPro"/>
</dbReference>
<organism evidence="4 5">
    <name type="scientific">Protomyces lactucae-debilis</name>
    <dbReference type="NCBI Taxonomy" id="2754530"/>
    <lineage>
        <taxon>Eukaryota</taxon>
        <taxon>Fungi</taxon>
        <taxon>Dikarya</taxon>
        <taxon>Ascomycota</taxon>
        <taxon>Taphrinomycotina</taxon>
        <taxon>Taphrinomycetes</taxon>
        <taxon>Taphrinales</taxon>
        <taxon>Protomycetaceae</taxon>
        <taxon>Protomyces</taxon>
    </lineage>
</organism>
<comment type="similarity">
    <text evidence="1">Belongs to the aldose epimerase family.</text>
</comment>
<dbReference type="Proteomes" id="UP000193685">
    <property type="component" value="Unassembled WGS sequence"/>
</dbReference>
<dbReference type="EMBL" id="MCFI01000026">
    <property type="protein sequence ID" value="ORY75455.1"/>
    <property type="molecule type" value="Genomic_DNA"/>
</dbReference>
<accession>A0A1Y2EXB5</accession>
<evidence type="ECO:0000256" key="1">
    <source>
        <dbReference type="ARBA" id="ARBA00006206"/>
    </source>
</evidence>
<reference evidence="4 5" key="1">
    <citation type="submission" date="2016-07" db="EMBL/GenBank/DDBJ databases">
        <title>Pervasive Adenine N6-methylation of Active Genes in Fungi.</title>
        <authorList>
            <consortium name="DOE Joint Genome Institute"/>
            <person name="Mondo S.J."/>
            <person name="Dannebaum R.O."/>
            <person name="Kuo R.C."/>
            <person name="Labutti K."/>
            <person name="Haridas S."/>
            <person name="Kuo A."/>
            <person name="Salamov A."/>
            <person name="Ahrendt S.R."/>
            <person name="Lipzen A."/>
            <person name="Sullivan W."/>
            <person name="Andreopoulos W.B."/>
            <person name="Clum A."/>
            <person name="Lindquist E."/>
            <person name="Daum C."/>
            <person name="Ramamoorthy G.K."/>
            <person name="Gryganskyi A."/>
            <person name="Culley D."/>
            <person name="Magnuson J.K."/>
            <person name="James T.Y."/>
            <person name="O'Malley M.A."/>
            <person name="Stajich J.E."/>
            <person name="Spatafora J.W."/>
            <person name="Visel A."/>
            <person name="Grigoriev I.V."/>
        </authorList>
    </citation>
    <scope>NUCLEOTIDE SEQUENCE [LARGE SCALE GENOMIC DNA]</scope>
    <source>
        <strain evidence="4 5">12-1054</strain>
    </source>
</reference>
<dbReference type="GeneID" id="63788240"/>
<dbReference type="GO" id="GO:0004034">
    <property type="term" value="F:aldose 1-epimerase activity"/>
    <property type="evidence" value="ECO:0007669"/>
    <property type="project" value="TreeGrafter"/>
</dbReference>
<dbReference type="InterPro" id="IPR047215">
    <property type="entry name" value="Galactose_mutarotase-like"/>
</dbReference>
<dbReference type="OrthoDB" id="274691at2759"/>
<dbReference type="PANTHER" id="PTHR10091">
    <property type="entry name" value="ALDOSE-1-EPIMERASE"/>
    <property type="match status" value="1"/>
</dbReference>
<dbReference type="GO" id="GO:0033499">
    <property type="term" value="P:galactose catabolic process via UDP-galactose, Leloir pathway"/>
    <property type="evidence" value="ECO:0007669"/>
    <property type="project" value="TreeGrafter"/>
</dbReference>
<proteinExistence type="inferred from homology"/>
<evidence type="ECO:0000313" key="5">
    <source>
        <dbReference type="Proteomes" id="UP000193685"/>
    </source>
</evidence>
<keyword evidence="5" id="KW-1185">Reference proteome</keyword>
<evidence type="ECO:0000256" key="3">
    <source>
        <dbReference type="ARBA" id="ARBA00023277"/>
    </source>
</evidence>
<dbReference type="GO" id="GO:0006006">
    <property type="term" value="P:glucose metabolic process"/>
    <property type="evidence" value="ECO:0007669"/>
    <property type="project" value="TreeGrafter"/>
</dbReference>
<dbReference type="SUPFAM" id="SSF74650">
    <property type="entry name" value="Galactose mutarotase-like"/>
    <property type="match status" value="1"/>
</dbReference>